<evidence type="ECO:0000313" key="5">
    <source>
        <dbReference type="Proteomes" id="UP000611640"/>
    </source>
</evidence>
<dbReference type="PANTHER" id="PTHR42954:SF2">
    <property type="entry name" value="FE(2+) TRANSPORT PROTEIN A"/>
    <property type="match status" value="1"/>
</dbReference>
<evidence type="ECO:0000259" key="3">
    <source>
        <dbReference type="SMART" id="SM00899"/>
    </source>
</evidence>
<dbReference type="SMART" id="SM00899">
    <property type="entry name" value="FeoA"/>
    <property type="match status" value="1"/>
</dbReference>
<proteinExistence type="predicted"/>
<evidence type="ECO:0000313" key="4">
    <source>
        <dbReference type="EMBL" id="BCJ33483.1"/>
    </source>
</evidence>
<dbReference type="PANTHER" id="PTHR42954">
    <property type="entry name" value="FE(2+) TRANSPORT PROTEIN A"/>
    <property type="match status" value="1"/>
</dbReference>
<gene>
    <name evidence="4" type="ORF">Athai_09860</name>
</gene>
<protein>
    <recommendedName>
        <fullName evidence="3">Ferrous iron transporter FeoA-like domain-containing protein</fullName>
    </recommendedName>
</protein>
<dbReference type="InterPro" id="IPR007167">
    <property type="entry name" value="Fe-transptr_FeoA-like"/>
</dbReference>
<dbReference type="KEGG" id="atl:Athai_09860"/>
<keyword evidence="5" id="KW-1185">Reference proteome</keyword>
<feature type="region of interest" description="Disordered" evidence="2">
    <location>
        <begin position="1"/>
        <end position="26"/>
    </location>
</feature>
<evidence type="ECO:0000256" key="2">
    <source>
        <dbReference type="SAM" id="MobiDB-lite"/>
    </source>
</evidence>
<sequence length="99" mass="10558">MSIVFTRPRARRATAPGTVGGRPGARLADIRPGTSCRIVDIDHRVEPAAARRLMDLGFVPGVTVTVLRKAPLGDPVVLQVADYEVALRRTQTSGILVAS</sequence>
<keyword evidence="1" id="KW-0408">Iron</keyword>
<dbReference type="InterPro" id="IPR038157">
    <property type="entry name" value="FeoA_core_dom"/>
</dbReference>
<accession>A0A7R7HV90</accession>
<dbReference type="Gene3D" id="2.30.30.90">
    <property type="match status" value="1"/>
</dbReference>
<evidence type="ECO:0000256" key="1">
    <source>
        <dbReference type="ARBA" id="ARBA00023004"/>
    </source>
</evidence>
<dbReference type="RefSeq" id="WP_203960361.1">
    <property type="nucleotide sequence ID" value="NZ_AP023355.1"/>
</dbReference>
<organism evidence="4 5">
    <name type="scientific">Actinocatenispora thailandica</name>
    <dbReference type="NCBI Taxonomy" id="227318"/>
    <lineage>
        <taxon>Bacteria</taxon>
        <taxon>Bacillati</taxon>
        <taxon>Actinomycetota</taxon>
        <taxon>Actinomycetes</taxon>
        <taxon>Micromonosporales</taxon>
        <taxon>Micromonosporaceae</taxon>
        <taxon>Actinocatenispora</taxon>
    </lineage>
</organism>
<dbReference type="InterPro" id="IPR008988">
    <property type="entry name" value="Transcriptional_repressor_C"/>
</dbReference>
<dbReference type="GO" id="GO:0046914">
    <property type="term" value="F:transition metal ion binding"/>
    <property type="evidence" value="ECO:0007669"/>
    <property type="project" value="InterPro"/>
</dbReference>
<dbReference type="SUPFAM" id="SSF50037">
    <property type="entry name" value="C-terminal domain of transcriptional repressors"/>
    <property type="match status" value="1"/>
</dbReference>
<dbReference type="EMBL" id="AP023355">
    <property type="protein sequence ID" value="BCJ33483.1"/>
    <property type="molecule type" value="Genomic_DNA"/>
</dbReference>
<reference evidence="4 5" key="1">
    <citation type="submission" date="2020-08" db="EMBL/GenBank/DDBJ databases">
        <title>Whole genome shotgun sequence of Actinocatenispora thailandica NBRC 105041.</title>
        <authorList>
            <person name="Komaki H."/>
            <person name="Tamura T."/>
        </authorList>
    </citation>
    <scope>NUCLEOTIDE SEQUENCE [LARGE SCALE GENOMIC DNA]</scope>
    <source>
        <strain evidence="4 5">NBRC 105041</strain>
    </source>
</reference>
<dbReference type="Pfam" id="PF04023">
    <property type="entry name" value="FeoA"/>
    <property type="match status" value="1"/>
</dbReference>
<dbReference type="Proteomes" id="UP000611640">
    <property type="component" value="Chromosome"/>
</dbReference>
<dbReference type="AlphaFoldDB" id="A0A7R7HV90"/>
<dbReference type="InterPro" id="IPR052713">
    <property type="entry name" value="FeoA"/>
</dbReference>
<feature type="domain" description="Ferrous iron transporter FeoA-like" evidence="3">
    <location>
        <begin position="25"/>
        <end position="99"/>
    </location>
</feature>
<name>A0A7R7HV90_9ACTN</name>